<dbReference type="EMBL" id="LT985188">
    <property type="protein sequence ID" value="SPD88749.1"/>
    <property type="molecule type" value="Genomic_DNA"/>
</dbReference>
<dbReference type="Pfam" id="PF13460">
    <property type="entry name" value="NAD_binding_10"/>
    <property type="match status" value="1"/>
</dbReference>
<evidence type="ECO:0000313" key="2">
    <source>
        <dbReference type="EMBL" id="SPD88749.1"/>
    </source>
</evidence>
<proteinExistence type="predicted"/>
<evidence type="ECO:0000259" key="1">
    <source>
        <dbReference type="Pfam" id="PF13460"/>
    </source>
</evidence>
<reference evidence="2 3" key="1">
    <citation type="submission" date="2018-02" db="EMBL/GenBank/DDBJ databases">
        <authorList>
            <person name="Cohen D.B."/>
            <person name="Kent A.D."/>
        </authorList>
    </citation>
    <scope>NUCLEOTIDE SEQUENCE [LARGE SCALE GENOMIC DNA]</scope>
    <source>
        <strain evidence="2">1</strain>
    </source>
</reference>
<dbReference type="InterPro" id="IPR036291">
    <property type="entry name" value="NAD(P)-bd_dom_sf"/>
</dbReference>
<feature type="domain" description="NAD(P)-binding" evidence="1">
    <location>
        <begin position="17"/>
        <end position="133"/>
    </location>
</feature>
<dbReference type="RefSeq" id="WP_105187186.1">
    <property type="nucleotide sequence ID" value="NZ_BAAAGO010000038.1"/>
</dbReference>
<dbReference type="GO" id="GO:0044877">
    <property type="term" value="F:protein-containing complex binding"/>
    <property type="evidence" value="ECO:0007669"/>
    <property type="project" value="TreeGrafter"/>
</dbReference>
<name>A0A2N9JMY8_9ACTN</name>
<organism evidence="2 3">
    <name type="scientific">Micropruina glycogenica</name>
    <dbReference type="NCBI Taxonomy" id="75385"/>
    <lineage>
        <taxon>Bacteria</taxon>
        <taxon>Bacillati</taxon>
        <taxon>Actinomycetota</taxon>
        <taxon>Actinomycetes</taxon>
        <taxon>Propionibacteriales</taxon>
        <taxon>Nocardioidaceae</taxon>
        <taxon>Micropruina</taxon>
    </lineage>
</organism>
<dbReference type="InterPro" id="IPR051207">
    <property type="entry name" value="ComplexI_NDUFA9_subunit"/>
</dbReference>
<dbReference type="OrthoDB" id="9771302at2"/>
<dbReference type="PANTHER" id="PTHR12126:SF11">
    <property type="entry name" value="NADH DEHYDROGENASE [UBIQUINONE] 1 ALPHA SUBCOMPLEX SUBUNIT 9, MITOCHONDRIAL"/>
    <property type="match status" value="1"/>
</dbReference>
<protein>
    <submittedName>
        <fullName evidence="2">NmrA-like family protein</fullName>
    </submittedName>
</protein>
<gene>
    <name evidence="2" type="ORF">MPLG2_3719</name>
</gene>
<dbReference type="PANTHER" id="PTHR12126">
    <property type="entry name" value="NADH-UBIQUINONE OXIDOREDUCTASE 39 KDA SUBUNIT-RELATED"/>
    <property type="match status" value="1"/>
</dbReference>
<dbReference type="SUPFAM" id="SSF51735">
    <property type="entry name" value="NAD(P)-binding Rossmann-fold domains"/>
    <property type="match status" value="1"/>
</dbReference>
<dbReference type="Gene3D" id="3.40.50.720">
    <property type="entry name" value="NAD(P)-binding Rossmann-like Domain"/>
    <property type="match status" value="1"/>
</dbReference>
<dbReference type="InterPro" id="IPR016040">
    <property type="entry name" value="NAD(P)-bd_dom"/>
</dbReference>
<dbReference type="Proteomes" id="UP000238164">
    <property type="component" value="Chromosome 1"/>
</dbReference>
<accession>A0A2N9JMY8</accession>
<sequence>MSQTVSVVGGSGRLGTLAVRALAELGAVAASISRRTGFDLQRSTMDDLTRALAGVDVVVDCSDATDRKVTTFESSARSLAEAAARAGVKHLVLVSIVGVDKPSLKGMSYYQGKLAQERALTAGTVPVSIVRSTQWFGFADQVYPSVRLAGGRWGLAPAMRMQPVSGEAVAARLADAAFEPLPGQRLELAGPEVTSLADLIRRVWRARGQQARVAQVPIPGLKGFTDGALLPGPDAEIDPTTIEQWVASSS</sequence>
<keyword evidence="3" id="KW-1185">Reference proteome</keyword>
<dbReference type="AlphaFoldDB" id="A0A2N9JMY8"/>
<evidence type="ECO:0000313" key="3">
    <source>
        <dbReference type="Proteomes" id="UP000238164"/>
    </source>
</evidence>
<dbReference type="KEGG" id="mgg:MPLG2_3719"/>